<name>A0A1E3BDN6_ASPCR</name>
<dbReference type="VEuPathDB" id="FungiDB:SI65_05666"/>
<dbReference type="OrthoDB" id="4525964at2759"/>
<sequence length="117" mass="12794">MDRLKIFNAGEPIHNEWSTLTIVLNTASPQSATVLYGAALSVFAEGTTAVFNGEVINTSLLPQGKGAAESGSWLVYYVCPNGDVFYTRTAGALMTPFSSDECERRIRVRDLYRLALE</sequence>
<comment type="caution">
    <text evidence="1">The sequence shown here is derived from an EMBL/GenBank/DDBJ whole genome shotgun (WGS) entry which is preliminary data.</text>
</comment>
<proteinExistence type="predicted"/>
<organism evidence="1 2">
    <name type="scientific">Aspergillus cristatus</name>
    <name type="common">Chinese Fuzhuan brick tea-fermentation fungus</name>
    <name type="synonym">Eurotium cristatum</name>
    <dbReference type="NCBI Taxonomy" id="573508"/>
    <lineage>
        <taxon>Eukaryota</taxon>
        <taxon>Fungi</taxon>
        <taxon>Dikarya</taxon>
        <taxon>Ascomycota</taxon>
        <taxon>Pezizomycotina</taxon>
        <taxon>Eurotiomycetes</taxon>
        <taxon>Eurotiomycetidae</taxon>
        <taxon>Eurotiales</taxon>
        <taxon>Aspergillaceae</taxon>
        <taxon>Aspergillus</taxon>
        <taxon>Aspergillus subgen. Aspergillus</taxon>
    </lineage>
</organism>
<evidence type="ECO:0000313" key="1">
    <source>
        <dbReference type="EMBL" id="ODM19049.1"/>
    </source>
</evidence>
<reference evidence="1 2" key="1">
    <citation type="journal article" date="2016" name="BMC Genomics">
        <title>Comparative genomic and transcriptomic analyses of the Fuzhuan brick tea-fermentation fungus Aspergillus cristatus.</title>
        <authorList>
            <person name="Ge Y."/>
            <person name="Wang Y."/>
            <person name="Liu Y."/>
            <person name="Tan Y."/>
            <person name="Ren X."/>
            <person name="Zhang X."/>
            <person name="Hyde K.D."/>
            <person name="Liu Y."/>
            <person name="Liu Z."/>
        </authorList>
    </citation>
    <scope>NUCLEOTIDE SEQUENCE [LARGE SCALE GENOMIC DNA]</scope>
    <source>
        <strain evidence="1 2">GZAAS20.1005</strain>
    </source>
</reference>
<protein>
    <submittedName>
        <fullName evidence="1">Uncharacterized protein</fullName>
    </submittedName>
</protein>
<dbReference type="EMBL" id="JXNT01000005">
    <property type="protein sequence ID" value="ODM19049.1"/>
    <property type="molecule type" value="Genomic_DNA"/>
</dbReference>
<gene>
    <name evidence="1" type="ORF">SI65_05666</name>
</gene>
<accession>A0A1E3BDN6</accession>
<dbReference type="Proteomes" id="UP000094569">
    <property type="component" value="Unassembled WGS sequence"/>
</dbReference>
<evidence type="ECO:0000313" key="2">
    <source>
        <dbReference type="Proteomes" id="UP000094569"/>
    </source>
</evidence>
<keyword evidence="2" id="KW-1185">Reference proteome</keyword>
<dbReference type="AlphaFoldDB" id="A0A1E3BDN6"/>